<comment type="caution">
    <text evidence="2">The sequence shown here is derived from an EMBL/GenBank/DDBJ whole genome shotgun (WGS) entry which is preliminary data.</text>
</comment>
<dbReference type="EMBL" id="BKCJ011881422">
    <property type="protein sequence ID" value="GFD60706.1"/>
    <property type="molecule type" value="Genomic_DNA"/>
</dbReference>
<feature type="non-terminal residue" evidence="2">
    <location>
        <position position="1"/>
    </location>
</feature>
<feature type="compositionally biased region" description="Basic residues" evidence="1">
    <location>
        <begin position="54"/>
        <end position="64"/>
    </location>
</feature>
<reference evidence="2" key="1">
    <citation type="journal article" date="2019" name="Sci. Rep.">
        <title>Draft genome of Tanacetum cinerariifolium, the natural source of mosquito coil.</title>
        <authorList>
            <person name="Yamashiro T."/>
            <person name="Shiraishi A."/>
            <person name="Satake H."/>
            <person name="Nakayama K."/>
        </authorList>
    </citation>
    <scope>NUCLEOTIDE SEQUENCE</scope>
</reference>
<evidence type="ECO:0000256" key="1">
    <source>
        <dbReference type="SAM" id="MobiDB-lite"/>
    </source>
</evidence>
<accession>A0A699XRZ0</accession>
<dbReference type="AlphaFoldDB" id="A0A699XRZ0"/>
<evidence type="ECO:0000313" key="2">
    <source>
        <dbReference type="EMBL" id="GFD60706.1"/>
    </source>
</evidence>
<gene>
    <name evidence="2" type="ORF">Tci_932675</name>
</gene>
<sequence length="79" mass="8661">LRHFAAGHLDPGPLPQGAGNGKGRGQAARRRFRRRRENPDQLPVLPAGPVALQRRFRHHRRLHRGRDGAPPAGGKLDAG</sequence>
<organism evidence="2">
    <name type="scientific">Tanacetum cinerariifolium</name>
    <name type="common">Dalmatian daisy</name>
    <name type="synonym">Chrysanthemum cinerariifolium</name>
    <dbReference type="NCBI Taxonomy" id="118510"/>
    <lineage>
        <taxon>Eukaryota</taxon>
        <taxon>Viridiplantae</taxon>
        <taxon>Streptophyta</taxon>
        <taxon>Embryophyta</taxon>
        <taxon>Tracheophyta</taxon>
        <taxon>Spermatophyta</taxon>
        <taxon>Magnoliopsida</taxon>
        <taxon>eudicotyledons</taxon>
        <taxon>Gunneridae</taxon>
        <taxon>Pentapetalae</taxon>
        <taxon>asterids</taxon>
        <taxon>campanulids</taxon>
        <taxon>Asterales</taxon>
        <taxon>Asteraceae</taxon>
        <taxon>Asteroideae</taxon>
        <taxon>Anthemideae</taxon>
        <taxon>Anthemidinae</taxon>
        <taxon>Tanacetum</taxon>
    </lineage>
</organism>
<feature type="non-terminal residue" evidence="2">
    <location>
        <position position="79"/>
    </location>
</feature>
<proteinExistence type="predicted"/>
<name>A0A699XRZ0_TANCI</name>
<protein>
    <submittedName>
        <fullName evidence="2">Uncharacterized protein</fullName>
    </submittedName>
</protein>
<feature type="region of interest" description="Disordered" evidence="1">
    <location>
        <begin position="1"/>
        <end position="79"/>
    </location>
</feature>
<feature type="compositionally biased region" description="Basic residues" evidence="1">
    <location>
        <begin position="27"/>
        <end position="36"/>
    </location>
</feature>